<feature type="transmembrane region" description="Helical" evidence="8">
    <location>
        <begin position="7"/>
        <end position="26"/>
    </location>
</feature>
<dbReference type="InterPro" id="IPR007118">
    <property type="entry name" value="Expan_Lol_pI"/>
</dbReference>
<dbReference type="InterPro" id="IPR036908">
    <property type="entry name" value="RlpA-like_sf"/>
</dbReference>
<keyword evidence="3 7" id="KW-0964">Secreted</keyword>
<dbReference type="InterPro" id="IPR036749">
    <property type="entry name" value="Expansin_CBD_sf"/>
</dbReference>
<dbReference type="InterPro" id="IPR007117">
    <property type="entry name" value="Expansin_CBD"/>
</dbReference>
<evidence type="ECO:0000256" key="6">
    <source>
        <dbReference type="ARBA" id="ARBA00023316"/>
    </source>
</evidence>
<dbReference type="InterPro" id="IPR007112">
    <property type="entry name" value="Expansin/allergen_DPBB_dom"/>
</dbReference>
<dbReference type="OrthoDB" id="5823761at2759"/>
<name>A0A5S9Y993_ARATH</name>
<evidence type="ECO:0000259" key="9">
    <source>
        <dbReference type="PROSITE" id="PS50842"/>
    </source>
</evidence>
<keyword evidence="8" id="KW-0812">Transmembrane</keyword>
<evidence type="ECO:0000259" key="10">
    <source>
        <dbReference type="PROSITE" id="PS50843"/>
    </source>
</evidence>
<dbReference type="GO" id="GO:0016020">
    <property type="term" value="C:membrane"/>
    <property type="evidence" value="ECO:0007669"/>
    <property type="project" value="UniProtKB-SubCell"/>
</dbReference>
<dbReference type="Gene3D" id="2.60.40.760">
    <property type="entry name" value="Expansin, cellulose-binding-like domain"/>
    <property type="match status" value="1"/>
</dbReference>
<sequence length="275" mass="30332">MNLLGKMIYVEGFMMIMATLLVSMSYGHRAMINDVAEAPVFDDVVSPNGLDSSWYDARATFYGDIHGGETQQGACGYGDLFKQGYGLETAALSTALFNEGYTCGACYEIMCVNDPQWCLPGSVKITATNFCPPDYSKTEGVWCNPPQKHFDLSQPMFLKIAQYKAGVVPVKYRRISCARTGGVKFETKGNPYFLMILPYNVGGAGDIKLMQVKGDKTGWITMQKNWGQNWTTGVNLTGQGISFRVTTSDGVTKDFNNVMPNNWGFGQTFDGKINF</sequence>
<dbReference type="Proteomes" id="UP000434276">
    <property type="component" value="Unassembled WGS sequence"/>
</dbReference>
<organism evidence="11 12">
    <name type="scientific">Arabidopsis thaliana</name>
    <name type="common">Mouse-ear cress</name>
    <dbReference type="NCBI Taxonomy" id="3702"/>
    <lineage>
        <taxon>Eukaryota</taxon>
        <taxon>Viridiplantae</taxon>
        <taxon>Streptophyta</taxon>
        <taxon>Embryophyta</taxon>
        <taxon>Tracheophyta</taxon>
        <taxon>Spermatophyta</taxon>
        <taxon>Magnoliopsida</taxon>
        <taxon>eudicotyledons</taxon>
        <taxon>Gunneridae</taxon>
        <taxon>Pentapetalae</taxon>
        <taxon>rosids</taxon>
        <taxon>malvids</taxon>
        <taxon>Brassicales</taxon>
        <taxon>Brassicaceae</taxon>
        <taxon>Camelineae</taxon>
        <taxon>Arabidopsis</taxon>
    </lineage>
</organism>
<evidence type="ECO:0000256" key="3">
    <source>
        <dbReference type="ARBA" id="ARBA00022525"/>
    </source>
</evidence>
<protein>
    <recommendedName>
        <fullName evidence="7">Expansin</fullName>
    </recommendedName>
</protein>
<dbReference type="SUPFAM" id="SSF49590">
    <property type="entry name" value="PHL pollen allergen"/>
    <property type="match status" value="1"/>
</dbReference>
<dbReference type="InterPro" id="IPR009009">
    <property type="entry name" value="RlpA-like_DPBB"/>
</dbReference>
<evidence type="ECO:0000256" key="1">
    <source>
        <dbReference type="ARBA" id="ARBA00005392"/>
    </source>
</evidence>
<dbReference type="PRINTS" id="PR01225">
    <property type="entry name" value="EXPANSNFAMLY"/>
</dbReference>
<evidence type="ECO:0000256" key="8">
    <source>
        <dbReference type="SAM" id="Phobius"/>
    </source>
</evidence>
<dbReference type="GO" id="GO:0009653">
    <property type="term" value="P:anatomical structure morphogenesis"/>
    <property type="evidence" value="ECO:0007669"/>
    <property type="project" value="UniProtKB-ARBA"/>
</dbReference>
<comment type="similarity">
    <text evidence="1 7">Belongs to the expansin family. Expansin A subfamily.</text>
</comment>
<keyword evidence="8" id="KW-1133">Transmembrane helix</keyword>
<dbReference type="Gene3D" id="2.40.40.10">
    <property type="entry name" value="RlpA-like domain"/>
    <property type="match status" value="1"/>
</dbReference>
<dbReference type="Pfam" id="PF03330">
    <property type="entry name" value="DPBB_1"/>
    <property type="match status" value="1"/>
</dbReference>
<reference evidence="11 12" key="1">
    <citation type="submission" date="2019-12" db="EMBL/GenBank/DDBJ databases">
        <authorList>
            <person name="Jiao W.-B."/>
            <person name="Schneeberger K."/>
        </authorList>
    </citation>
    <scope>NUCLEOTIDE SEQUENCE [LARGE SCALE GENOMIC DNA]</scope>
    <source>
        <strain evidence="12">cv. C24</strain>
    </source>
</reference>
<feature type="domain" description="Expansin-like CBD" evidence="10">
    <location>
        <begin position="192"/>
        <end position="271"/>
    </location>
</feature>
<accession>A0A5S9Y993</accession>
<dbReference type="PRINTS" id="PR01226">
    <property type="entry name" value="EXPANSIN"/>
</dbReference>
<keyword evidence="4" id="KW-0732">Signal</keyword>
<evidence type="ECO:0000313" key="11">
    <source>
        <dbReference type="EMBL" id="CAA0406286.1"/>
    </source>
</evidence>
<evidence type="ECO:0000256" key="4">
    <source>
        <dbReference type="ARBA" id="ARBA00022729"/>
    </source>
</evidence>
<dbReference type="EMBL" id="CACSHJ010000096">
    <property type="protein sequence ID" value="CAA0406286.1"/>
    <property type="molecule type" value="Genomic_DNA"/>
</dbReference>
<dbReference type="SUPFAM" id="SSF50685">
    <property type="entry name" value="Barwin-like endoglucanases"/>
    <property type="match status" value="1"/>
</dbReference>
<dbReference type="GO" id="GO:0009664">
    <property type="term" value="P:plant-type cell wall organization"/>
    <property type="evidence" value="ECO:0007669"/>
    <property type="project" value="InterPro"/>
</dbReference>
<gene>
    <name evidence="11" type="ORF">C24_LOCUS23914</name>
</gene>
<dbReference type="PROSITE" id="PS50842">
    <property type="entry name" value="EXPANSIN_EG45"/>
    <property type="match status" value="1"/>
</dbReference>
<keyword evidence="5 8" id="KW-0472">Membrane</keyword>
<dbReference type="ExpressionAtlas" id="A0A5S9Y993">
    <property type="expression patterns" value="baseline"/>
</dbReference>
<dbReference type="SMART" id="SM00837">
    <property type="entry name" value="DPBB_1"/>
    <property type="match status" value="1"/>
</dbReference>
<keyword evidence="2 7" id="KW-0134">Cell wall</keyword>
<dbReference type="PANTHER" id="PTHR31867">
    <property type="entry name" value="EXPANSIN-A15"/>
    <property type="match status" value="1"/>
</dbReference>
<comment type="function">
    <text evidence="7">Causes loosening and extension of plant cell walls by disrupting non-covalent bonding between cellulose microfibrils and matrix glucans. No enzymatic activity has been found.</text>
</comment>
<evidence type="ECO:0000256" key="2">
    <source>
        <dbReference type="ARBA" id="ARBA00022512"/>
    </source>
</evidence>
<dbReference type="AlphaFoldDB" id="A0A5S9Y993"/>
<evidence type="ECO:0000313" key="12">
    <source>
        <dbReference type="Proteomes" id="UP000434276"/>
    </source>
</evidence>
<dbReference type="PROSITE" id="PS50843">
    <property type="entry name" value="EXPANSIN_CBD"/>
    <property type="match status" value="1"/>
</dbReference>
<comment type="subcellular location">
    <subcellularLocation>
        <location evidence="7">Secreted</location>
        <location evidence="7">Cell wall</location>
    </subcellularLocation>
    <subcellularLocation>
        <location evidence="7">Membrane</location>
        <topology evidence="7">Peripheral membrane protein</topology>
    </subcellularLocation>
</comment>
<dbReference type="InterPro" id="IPR002963">
    <property type="entry name" value="Expansin"/>
</dbReference>
<keyword evidence="6 7" id="KW-0961">Cell wall biogenesis/degradation</keyword>
<proteinExistence type="inferred from homology"/>
<evidence type="ECO:0000256" key="5">
    <source>
        <dbReference type="ARBA" id="ARBA00023136"/>
    </source>
</evidence>
<dbReference type="GO" id="GO:0005576">
    <property type="term" value="C:extracellular region"/>
    <property type="evidence" value="ECO:0007669"/>
    <property type="project" value="InterPro"/>
</dbReference>
<evidence type="ECO:0000256" key="7">
    <source>
        <dbReference type="RuleBase" id="RU365023"/>
    </source>
</evidence>
<feature type="domain" description="Expansin-like EG45" evidence="9">
    <location>
        <begin position="72"/>
        <end position="182"/>
    </location>
</feature>
<dbReference type="Pfam" id="PF01357">
    <property type="entry name" value="Expansin_C"/>
    <property type="match status" value="1"/>
</dbReference>
<dbReference type="CDD" id="cd22274">
    <property type="entry name" value="DPBB_EXPA_N"/>
    <property type="match status" value="1"/>
</dbReference>